<accession>K1XWR1</accession>
<dbReference type="EMBL" id="AMFJ01034422">
    <property type="protein sequence ID" value="EKD29401.1"/>
    <property type="molecule type" value="Genomic_DNA"/>
</dbReference>
<dbReference type="InterPro" id="IPR013409">
    <property type="entry name" value="CRISPR-assoc_prot_Crn3/Csx3"/>
</dbReference>
<proteinExistence type="predicted"/>
<dbReference type="Pfam" id="PF09620">
    <property type="entry name" value="Cas_csx3"/>
    <property type="match status" value="1"/>
</dbReference>
<name>K1XWR1_9BACT</name>
<gene>
    <name evidence="1" type="ORF">ACD_78C00422G0004</name>
</gene>
<reference evidence="1" key="1">
    <citation type="journal article" date="2012" name="Science">
        <title>Fermentation, hydrogen, and sulfur metabolism in multiple uncultivated bacterial phyla.</title>
        <authorList>
            <person name="Wrighton K.C."/>
            <person name="Thomas B.C."/>
            <person name="Sharon I."/>
            <person name="Miller C.S."/>
            <person name="Castelle C.J."/>
            <person name="VerBerkmoes N.C."/>
            <person name="Wilkins M.J."/>
            <person name="Hettich R.L."/>
            <person name="Lipton M.S."/>
            <person name="Williams K.H."/>
            <person name="Long P.E."/>
            <person name="Banfield J.F."/>
        </authorList>
    </citation>
    <scope>NUCLEOTIDE SEQUENCE [LARGE SCALE GENOMIC DNA]</scope>
</reference>
<organism evidence="1">
    <name type="scientific">uncultured bacterium</name>
    <name type="common">gcode 4</name>
    <dbReference type="NCBI Taxonomy" id="1234023"/>
    <lineage>
        <taxon>Bacteria</taxon>
        <taxon>environmental samples</taxon>
    </lineage>
</organism>
<comment type="caution">
    <text evidence="1">The sequence shown here is derived from an EMBL/GenBank/DDBJ whole genome shotgun (WGS) entry which is preliminary data.</text>
</comment>
<sequence>MNSTNSLRIETSIQSNNSITHTTATRTTDVLNTPNPERMVIIVCWPPHSGKSVFFHTLKEMLPDHMTYGIRACPDGEGDWSQLGDGEVVQGIRKKWIFDEKTMLWYRQSIENSKNIPLTFVDVGGKISTENEKIFKLGTHCIVLCRSDKPEEKKKWEVFAKENHLTLLASLNSSLSGSEWEIQEDAEGTILWSVVWLERWSNVSSLTIDALAKRILSIAPYKPLWNDVLKEEDWYYILDMSVLAKEVGLLSKKITIHDQKTGTEKMVTSKIWWSHEVTRLTSILSKLPFSRTKPLVLNGIAPAFVYTRIISAVPNDHIFIADPKVLWGKIDISSQTEDTTTSMLLNYNSILDEEKTILTIDIPGGIFDMQKISEITLPQVPFDKWLIISGRLPIALSAKIVNYYRWKVPFIALFTPQQVEDSKMKEPCMIVYWENIGKYISLSQRL</sequence>
<dbReference type="AlphaFoldDB" id="K1XWR1"/>
<evidence type="ECO:0000313" key="1">
    <source>
        <dbReference type="EMBL" id="EKD29401.1"/>
    </source>
</evidence>
<protein>
    <submittedName>
        <fullName evidence="1">Uncharacterized protein</fullName>
    </submittedName>
</protein>